<gene>
    <name evidence="2" type="ORF">JOF35_001452</name>
</gene>
<evidence type="ECO:0000313" key="2">
    <source>
        <dbReference type="EMBL" id="MDP9609175.1"/>
    </source>
</evidence>
<evidence type="ECO:0000256" key="1">
    <source>
        <dbReference type="ARBA" id="ARBA00022917"/>
    </source>
</evidence>
<proteinExistence type="predicted"/>
<accession>A0ABT9KL71</accession>
<dbReference type="InterPro" id="IPR020061">
    <property type="entry name" value="Glu_tRNA_lig_a-bdl"/>
</dbReference>
<dbReference type="Gene3D" id="1.10.1160.10">
    <property type="entry name" value="Glutamyl-trna Synthetase, Domain 2"/>
    <property type="match status" value="1"/>
</dbReference>
<keyword evidence="3" id="KW-1185">Reference proteome</keyword>
<dbReference type="Proteomes" id="UP001234880">
    <property type="component" value="Unassembled WGS sequence"/>
</dbReference>
<evidence type="ECO:0000313" key="3">
    <source>
        <dbReference type="Proteomes" id="UP001234880"/>
    </source>
</evidence>
<name>A0ABT9KL71_9ACTN</name>
<dbReference type="EMBL" id="JAURUE010000001">
    <property type="protein sequence ID" value="MDP9609175.1"/>
    <property type="molecule type" value="Genomic_DNA"/>
</dbReference>
<organism evidence="2 3">
    <name type="scientific">Streptomyces demainii</name>
    <dbReference type="NCBI Taxonomy" id="588122"/>
    <lineage>
        <taxon>Bacteria</taxon>
        <taxon>Bacillati</taxon>
        <taxon>Actinomycetota</taxon>
        <taxon>Actinomycetes</taxon>
        <taxon>Kitasatosporales</taxon>
        <taxon>Streptomycetaceae</taxon>
        <taxon>Streptomyces</taxon>
    </lineage>
</organism>
<comment type="caution">
    <text evidence="2">The sequence shown here is derived from an EMBL/GenBank/DDBJ whole genome shotgun (WGS) entry which is preliminary data.</text>
</comment>
<protein>
    <submittedName>
        <fullName evidence="2">Glutamyl/glutaminyl-tRNA synthetase</fullName>
    </submittedName>
</protein>
<dbReference type="SUPFAM" id="SSF52374">
    <property type="entry name" value="Nucleotidylyl transferase"/>
    <property type="match status" value="1"/>
</dbReference>
<sequence>MIVNEKRRKLSTRRDKVALEDYLAAGYLHEVMTNYLTLWSPGGDREIRRYEELERLFRVEDVGTSAKFR</sequence>
<reference evidence="2 3" key="1">
    <citation type="submission" date="2023-07" db="EMBL/GenBank/DDBJ databases">
        <title>Sequencing the genomes of 1000 actinobacteria strains.</title>
        <authorList>
            <person name="Klenk H.-P."/>
        </authorList>
    </citation>
    <scope>NUCLEOTIDE SEQUENCE [LARGE SCALE GENOMIC DNA]</scope>
    <source>
        <strain evidence="2 3">DSM 41600</strain>
    </source>
</reference>
<keyword evidence="1" id="KW-0648">Protein biosynthesis</keyword>